<name>A0ABW9BMF8_9BURK</name>
<evidence type="ECO:0000313" key="6">
    <source>
        <dbReference type="Proteomes" id="UP001629274"/>
    </source>
</evidence>
<keyword evidence="2" id="KW-0564">Palmitate</keyword>
<gene>
    <name evidence="5" type="ORF">PQR03_26650</name>
</gene>
<keyword evidence="2" id="KW-0732">Signal</keyword>
<dbReference type="Gene3D" id="2.20.200.10">
    <property type="entry name" value="Outer membrane efflux proteins (OEP)"/>
    <property type="match status" value="1"/>
</dbReference>
<dbReference type="NCBIfam" id="TIGR01845">
    <property type="entry name" value="outer_NodT"/>
    <property type="match status" value="1"/>
</dbReference>
<dbReference type="PANTHER" id="PTHR30203">
    <property type="entry name" value="OUTER MEMBRANE CATION EFFLUX PROTEIN"/>
    <property type="match status" value="1"/>
</dbReference>
<dbReference type="Gene3D" id="1.20.1600.10">
    <property type="entry name" value="Outer membrane efflux proteins (OEP)"/>
    <property type="match status" value="1"/>
</dbReference>
<keyword evidence="2" id="KW-0812">Transmembrane</keyword>
<proteinExistence type="inferred from homology"/>
<comment type="similarity">
    <text evidence="1 2">Belongs to the outer membrane factor (OMF) (TC 1.B.17) family.</text>
</comment>
<dbReference type="PROSITE" id="PS51257">
    <property type="entry name" value="PROKAR_LIPOPROTEIN"/>
    <property type="match status" value="1"/>
</dbReference>
<dbReference type="Pfam" id="PF02321">
    <property type="entry name" value="OEP"/>
    <property type="match status" value="2"/>
</dbReference>
<dbReference type="PANTHER" id="PTHR30203:SF32">
    <property type="entry name" value="CATION EFFLUX SYSTEM PROTEIN CUSC"/>
    <property type="match status" value="1"/>
</dbReference>
<reference evidence="5 6" key="1">
    <citation type="journal article" date="2024" name="Chem. Sci.">
        <title>Discovery of megapolipeptins by genome mining of a Burkholderiales bacteria collection.</title>
        <authorList>
            <person name="Paulo B.S."/>
            <person name="Recchia M.J.J."/>
            <person name="Lee S."/>
            <person name="Fergusson C.H."/>
            <person name="Romanowski S.B."/>
            <person name="Hernandez A."/>
            <person name="Krull N."/>
            <person name="Liu D.Y."/>
            <person name="Cavanagh H."/>
            <person name="Bos A."/>
            <person name="Gray C.A."/>
            <person name="Murphy B.T."/>
            <person name="Linington R.G."/>
            <person name="Eustaquio A.S."/>
        </authorList>
    </citation>
    <scope>NUCLEOTIDE SEQUENCE [LARGE SCALE GENOMIC DNA]</scope>
    <source>
        <strain evidence="5 6">RL17-351-BIE-A</strain>
    </source>
</reference>
<dbReference type="EMBL" id="JAQQDR010000010">
    <property type="protein sequence ID" value="MFM0241724.1"/>
    <property type="molecule type" value="Genomic_DNA"/>
</dbReference>
<dbReference type="InterPro" id="IPR003423">
    <property type="entry name" value="OMP_efflux"/>
</dbReference>
<keyword evidence="2" id="KW-0472">Membrane</keyword>
<protein>
    <submittedName>
        <fullName evidence="5">Efflux transporter outer membrane subunit</fullName>
    </submittedName>
</protein>
<feature type="coiled-coil region" evidence="3">
    <location>
        <begin position="248"/>
        <end position="275"/>
    </location>
</feature>
<feature type="chain" id="PRO_5045004184" evidence="2">
    <location>
        <begin position="22"/>
        <end position="525"/>
    </location>
</feature>
<evidence type="ECO:0000256" key="4">
    <source>
        <dbReference type="SAM" id="MobiDB-lite"/>
    </source>
</evidence>
<keyword evidence="6" id="KW-1185">Reference proteome</keyword>
<feature type="signal peptide" evidence="2">
    <location>
        <begin position="1"/>
        <end position="21"/>
    </location>
</feature>
<feature type="compositionally biased region" description="Polar residues" evidence="4">
    <location>
        <begin position="45"/>
        <end position="75"/>
    </location>
</feature>
<organism evidence="5 6">
    <name type="scientific">Paraburkholderia phytofirmans</name>
    <dbReference type="NCBI Taxonomy" id="261302"/>
    <lineage>
        <taxon>Bacteria</taxon>
        <taxon>Pseudomonadati</taxon>
        <taxon>Pseudomonadota</taxon>
        <taxon>Betaproteobacteria</taxon>
        <taxon>Burkholderiales</taxon>
        <taxon>Burkholderiaceae</taxon>
        <taxon>Paraburkholderia</taxon>
    </lineage>
</organism>
<keyword evidence="2" id="KW-1134">Transmembrane beta strand</keyword>
<comment type="subcellular location">
    <subcellularLocation>
        <location evidence="2">Cell membrane</location>
        <topology evidence="2">Lipid-anchor</topology>
    </subcellularLocation>
</comment>
<dbReference type="SUPFAM" id="SSF56954">
    <property type="entry name" value="Outer membrane efflux proteins (OEP)"/>
    <property type="match status" value="1"/>
</dbReference>
<evidence type="ECO:0000256" key="2">
    <source>
        <dbReference type="RuleBase" id="RU362097"/>
    </source>
</evidence>
<dbReference type="RefSeq" id="WP_012434217.1">
    <property type="nucleotide sequence ID" value="NZ_JAQQCK010000014.1"/>
</dbReference>
<comment type="caution">
    <text evidence="5">The sequence shown here is derived from an EMBL/GenBank/DDBJ whole genome shotgun (WGS) entry which is preliminary data.</text>
</comment>
<keyword evidence="2" id="KW-0449">Lipoprotein</keyword>
<feature type="region of interest" description="Disordered" evidence="4">
    <location>
        <begin position="27"/>
        <end position="75"/>
    </location>
</feature>
<keyword evidence="3" id="KW-0175">Coiled coil</keyword>
<sequence length="525" mass="56432">MQKHSLIAVAVALFAAGCTMAPKYERPAPPTTSTFPTGGVYDTQPGATQPGAGQTDATQTGKQQPGATNAARSANGQAAVDIGWRDFFVDPRMQRLIEIALKNNRDLRVSVLNMQASAAQYRIVRAGLLPTLDAAASQSKQRTPKNLSFAGQTITNTYSVGLNASWEIDFFGRIQSLKDQALAQYLATAQARKAAEISLVSQVATQYMTVLELDDLLKVTQNTLKTSQESYRIAKLQFDNGTGSELDLRQSQTVVEQAQANLQQQMRLRAQADNALVLLIGEPLPDDLPPGMTLDNQNLLTDIPAGLPSDLLTRRPDIMEAEENLLAANANIGAARAAFFPKVSLTGSFGTLSPSLGGLFKPGSAAWSFAPSITLPIFEGGQNLANLDLANIQKKVQIATYEKAIQSAFRDVADALAARGTYDQQIQALERNTFAEQRRLDLSNLRYTNGVDSYLTVLTAQTDLYSSQQLLVTARMERLQNLVTLYQVLGGGWIEHNGDQPRPADAPVDYGAASAPVAASAATAG</sequence>
<dbReference type="Proteomes" id="UP001629274">
    <property type="component" value="Unassembled WGS sequence"/>
</dbReference>
<accession>A0ABW9BMF8</accession>
<evidence type="ECO:0000256" key="3">
    <source>
        <dbReference type="SAM" id="Coils"/>
    </source>
</evidence>
<evidence type="ECO:0000313" key="5">
    <source>
        <dbReference type="EMBL" id="MFM0241724.1"/>
    </source>
</evidence>
<evidence type="ECO:0000256" key="1">
    <source>
        <dbReference type="ARBA" id="ARBA00007613"/>
    </source>
</evidence>
<dbReference type="InterPro" id="IPR010131">
    <property type="entry name" value="MdtP/NodT-like"/>
</dbReference>